<feature type="domain" description="Reverse transcriptase Ty1/copia-type" evidence="2">
    <location>
        <begin position="124"/>
        <end position="200"/>
    </location>
</feature>
<name>A0A6V7QLX6_ANACO</name>
<dbReference type="InterPro" id="IPR013103">
    <property type="entry name" value="RVT_2"/>
</dbReference>
<organism evidence="3">
    <name type="scientific">Ananas comosus var. bracteatus</name>
    <name type="common">red pineapple</name>
    <dbReference type="NCBI Taxonomy" id="296719"/>
    <lineage>
        <taxon>Eukaryota</taxon>
        <taxon>Viridiplantae</taxon>
        <taxon>Streptophyta</taxon>
        <taxon>Embryophyta</taxon>
        <taxon>Tracheophyta</taxon>
        <taxon>Spermatophyta</taxon>
        <taxon>Magnoliopsida</taxon>
        <taxon>Liliopsida</taxon>
        <taxon>Poales</taxon>
        <taxon>Bromeliaceae</taxon>
        <taxon>Bromelioideae</taxon>
        <taxon>Ananas</taxon>
    </lineage>
</organism>
<dbReference type="InterPro" id="IPR043502">
    <property type="entry name" value="DNA/RNA_pol_sf"/>
</dbReference>
<dbReference type="PANTHER" id="PTHR11439">
    <property type="entry name" value="GAG-POL-RELATED RETROTRANSPOSON"/>
    <property type="match status" value="1"/>
</dbReference>
<proteinExistence type="predicted"/>
<evidence type="ECO:0000259" key="2">
    <source>
        <dbReference type="Pfam" id="PF07727"/>
    </source>
</evidence>
<dbReference type="EMBL" id="LR862137">
    <property type="protein sequence ID" value="CAD1844164.1"/>
    <property type="molecule type" value="Genomic_DNA"/>
</dbReference>
<reference evidence="3" key="1">
    <citation type="submission" date="2020-07" db="EMBL/GenBank/DDBJ databases">
        <authorList>
            <person name="Lin J."/>
        </authorList>
    </citation>
    <scope>NUCLEOTIDE SEQUENCE</scope>
</reference>
<accession>A0A6V7QLX6</accession>
<feature type="region of interest" description="Disordered" evidence="1">
    <location>
        <begin position="1"/>
        <end position="33"/>
    </location>
</feature>
<evidence type="ECO:0000313" key="3">
    <source>
        <dbReference type="EMBL" id="CAD1844164.1"/>
    </source>
</evidence>
<gene>
    <name evidence="3" type="ORF">CB5_LOCUS27375</name>
</gene>
<dbReference type="PANTHER" id="PTHR11439:SF489">
    <property type="entry name" value="RNA-DIRECTED DNA POLYMERASE"/>
    <property type="match status" value="1"/>
</dbReference>
<protein>
    <recommendedName>
        <fullName evidence="2">Reverse transcriptase Ty1/copia-type domain-containing protein</fullName>
    </recommendedName>
</protein>
<dbReference type="SUPFAM" id="SSF56672">
    <property type="entry name" value="DNA/RNA polymerases"/>
    <property type="match status" value="1"/>
</dbReference>
<sequence>MKDRSLRTFQNSRIREPVPARETGPWETGPPDEGPVPESLLVGCAYGNWSLWPGDRLHRLSAATSATRAGLSLPGTSPREQNLPNAYFCIFCSRGLDSKALFVFWTSLAFPKPTRSTIMAYFLVYVDDLILTGNDKSFLHRFVQALSGRFSLKDLGDLHYFLGVEVIPTTQGLFLTQHKYIRDILDRTKMLGAKDVATPLSTCSSLSRHDGFPPTNATEYRKVVGALQYLSITRPGIAFTVNKLSQFMHQPSALHWIAVKCILRYLKVTIYHGLHLKCHSNLLLHAFSDADWVGDKDDRTSTSA</sequence>
<dbReference type="Pfam" id="PF07727">
    <property type="entry name" value="RVT_2"/>
    <property type="match status" value="1"/>
</dbReference>
<dbReference type="AlphaFoldDB" id="A0A6V7QLX6"/>
<evidence type="ECO:0000256" key="1">
    <source>
        <dbReference type="SAM" id="MobiDB-lite"/>
    </source>
</evidence>